<dbReference type="InterPro" id="IPR006442">
    <property type="entry name" value="Antitoxin_Phd/YefM"/>
</dbReference>
<name>U1R7N2_9ACTO</name>
<evidence type="ECO:0000256" key="1">
    <source>
        <dbReference type="ARBA" id="ARBA00006226"/>
    </source>
</evidence>
<organism evidence="5 6">
    <name type="scientific">Actinomyces johnsonii F0510</name>
    <dbReference type="NCBI Taxonomy" id="1227262"/>
    <lineage>
        <taxon>Bacteria</taxon>
        <taxon>Bacillati</taxon>
        <taxon>Actinomycetota</taxon>
        <taxon>Actinomycetes</taxon>
        <taxon>Actinomycetales</taxon>
        <taxon>Actinomycetaceae</taxon>
        <taxon>Actinomyces</taxon>
    </lineage>
</organism>
<sequence length="173" mass="19298">MSDLPVSVARSRLDDAVDDARASHEPVFLTRRGRRVAAVIDADDLKRLTQVAEDLADIEAADAARAEIAEHGTIPWGEVKAGPRARMTHRIRFSPAAACQLRKLDGRIQRRIQAVVELLAQEPRPTGAKKLVGGHGEWRVRTGNYRIIYEIDDGVLVVLVLAVGHRREVYRRK</sequence>
<dbReference type="SUPFAM" id="SSF143011">
    <property type="entry name" value="RelE-like"/>
    <property type="match status" value="1"/>
</dbReference>
<dbReference type="PANTHER" id="PTHR35601:SF1">
    <property type="entry name" value="TOXIN RELE"/>
    <property type="match status" value="1"/>
</dbReference>
<dbReference type="Pfam" id="PF05016">
    <property type="entry name" value="ParE_toxin"/>
    <property type="match status" value="1"/>
</dbReference>
<reference evidence="5 6" key="1">
    <citation type="submission" date="2013-06" db="EMBL/GenBank/DDBJ databases">
        <authorList>
            <person name="Weinstock G."/>
            <person name="Sodergren E."/>
            <person name="Lobos E.A."/>
            <person name="Fulton L."/>
            <person name="Fulton R."/>
            <person name="Courtney L."/>
            <person name="Fronick C."/>
            <person name="O'Laughlin M."/>
            <person name="Godfrey J."/>
            <person name="Wilson R.M."/>
            <person name="Miner T."/>
            <person name="Farmer C."/>
            <person name="Delehaunty K."/>
            <person name="Cordes M."/>
            <person name="Minx P."/>
            <person name="Tomlinson C."/>
            <person name="Chen J."/>
            <person name="Wollam A."/>
            <person name="Pepin K.H."/>
            <person name="Bhonagiri V."/>
            <person name="Zhang X."/>
            <person name="Warren W."/>
            <person name="Mitreva M."/>
            <person name="Mardis E.R."/>
            <person name="Wilson R.K."/>
        </authorList>
    </citation>
    <scope>NUCLEOTIDE SEQUENCE [LARGE SCALE GENOMIC DNA]</scope>
    <source>
        <strain evidence="5 6">F0510</strain>
    </source>
</reference>
<comment type="caution">
    <text evidence="5">The sequence shown here is derived from an EMBL/GenBank/DDBJ whole genome shotgun (WGS) entry which is preliminary data.</text>
</comment>
<dbReference type="PANTHER" id="PTHR35601">
    <property type="entry name" value="TOXIN RELE"/>
    <property type="match status" value="1"/>
</dbReference>
<dbReference type="InterPro" id="IPR036165">
    <property type="entry name" value="YefM-like_sf"/>
</dbReference>
<comment type="similarity">
    <text evidence="2 4">Belongs to the phD/YefM antitoxin family.</text>
</comment>
<dbReference type="Proteomes" id="UP000016498">
    <property type="component" value="Unassembled WGS sequence"/>
</dbReference>
<dbReference type="NCBIfam" id="TIGR01552">
    <property type="entry name" value="phd_fam"/>
    <property type="match status" value="1"/>
</dbReference>
<evidence type="ECO:0000313" key="5">
    <source>
        <dbReference type="EMBL" id="ERH15708.1"/>
    </source>
</evidence>
<dbReference type="EMBL" id="AWSD01000375">
    <property type="protein sequence ID" value="ERH15708.1"/>
    <property type="molecule type" value="Genomic_DNA"/>
</dbReference>
<proteinExistence type="inferred from homology"/>
<dbReference type="PATRIC" id="fig|1227262.3.peg.2460"/>
<accession>U1R7N2</accession>
<evidence type="ECO:0000256" key="3">
    <source>
        <dbReference type="ARBA" id="ARBA00022649"/>
    </source>
</evidence>
<comment type="similarity">
    <text evidence="1">Belongs to the RelE toxin family.</text>
</comment>
<gene>
    <name evidence="5" type="ORF">HMPREF1549_03035</name>
</gene>
<keyword evidence="3" id="KW-1277">Toxin-antitoxin system</keyword>
<comment type="function">
    <text evidence="4">Antitoxin component of a type II toxin-antitoxin (TA) system.</text>
</comment>
<dbReference type="InterPro" id="IPR035093">
    <property type="entry name" value="RelE/ParE_toxin_dom_sf"/>
</dbReference>
<evidence type="ECO:0000313" key="6">
    <source>
        <dbReference type="Proteomes" id="UP000016498"/>
    </source>
</evidence>
<dbReference type="InterPro" id="IPR007712">
    <property type="entry name" value="RelE/ParE_toxin"/>
</dbReference>
<evidence type="ECO:0000256" key="2">
    <source>
        <dbReference type="ARBA" id="ARBA00009981"/>
    </source>
</evidence>
<protein>
    <recommendedName>
        <fullName evidence="4">Antitoxin</fullName>
    </recommendedName>
</protein>
<dbReference type="Gene3D" id="3.40.1620.10">
    <property type="entry name" value="YefM-like domain"/>
    <property type="match status" value="1"/>
</dbReference>
<evidence type="ECO:0000256" key="4">
    <source>
        <dbReference type="RuleBase" id="RU362080"/>
    </source>
</evidence>
<dbReference type="RefSeq" id="WP_021607656.1">
    <property type="nucleotide sequence ID" value="NZ_KE951816.1"/>
</dbReference>
<dbReference type="Gene3D" id="3.30.2310.20">
    <property type="entry name" value="RelE-like"/>
    <property type="match status" value="1"/>
</dbReference>
<dbReference type="SUPFAM" id="SSF143120">
    <property type="entry name" value="YefM-like"/>
    <property type="match status" value="1"/>
</dbReference>
<dbReference type="AlphaFoldDB" id="U1R7N2"/>
<dbReference type="HOGENOM" id="CLU_1544361_0_0_11"/>
<dbReference type="Pfam" id="PF02604">
    <property type="entry name" value="PhdYeFM_antitox"/>
    <property type="match status" value="1"/>
</dbReference>